<dbReference type="SUPFAM" id="SSF57184">
    <property type="entry name" value="Growth factor receptor domain"/>
    <property type="match status" value="1"/>
</dbReference>
<evidence type="ECO:0008006" key="4">
    <source>
        <dbReference type="Google" id="ProtNLM"/>
    </source>
</evidence>
<evidence type="ECO:0000256" key="1">
    <source>
        <dbReference type="SAM" id="Phobius"/>
    </source>
</evidence>
<name>A0A9Q1HJM2_HOLLE</name>
<dbReference type="SMART" id="SM01411">
    <property type="entry name" value="Ephrin_rec_like"/>
    <property type="match status" value="3"/>
</dbReference>
<dbReference type="Proteomes" id="UP001152320">
    <property type="component" value="Chromosome 2"/>
</dbReference>
<keyword evidence="1" id="KW-0812">Transmembrane</keyword>
<evidence type="ECO:0000313" key="3">
    <source>
        <dbReference type="Proteomes" id="UP001152320"/>
    </source>
</evidence>
<keyword evidence="1" id="KW-0472">Membrane</keyword>
<feature type="transmembrane region" description="Helical" evidence="1">
    <location>
        <begin position="630"/>
        <end position="647"/>
    </location>
</feature>
<feature type="transmembrane region" description="Helical" evidence="1">
    <location>
        <begin position="414"/>
        <end position="436"/>
    </location>
</feature>
<dbReference type="Gene3D" id="2.10.50.10">
    <property type="entry name" value="Tumor Necrosis Factor Receptor, subunit A, domain 2"/>
    <property type="match status" value="1"/>
</dbReference>
<dbReference type="InterPro" id="IPR009030">
    <property type="entry name" value="Growth_fac_rcpt_cys_sf"/>
</dbReference>
<dbReference type="PANTHER" id="PTHR11319:SF35">
    <property type="entry name" value="OUTER MEMBRANE PROTEIN PMPC-RELATED"/>
    <property type="match status" value="1"/>
</dbReference>
<accession>A0A9Q1HJM2</accession>
<proteinExistence type="predicted"/>
<dbReference type="AlphaFoldDB" id="A0A9Q1HJM2"/>
<sequence length="657" mass="75493">MSFFDPRNCVQEKFSPEIRLFSEYQAEFYLAAALKLVGFICTLNSSTKYFNCTLCPQGTYANWENECVPCPKGGFYLDDIGSTSDTPGKFLCKKCVNGTYVRQKGGGSRKDCVECPDGTNKSIHAGFRACFCKNDFARTERFEKCSRCVQPGLKCTGQDFQSLEPGYFWDWSFPNASIDEYNAFVENLLNETRFYDNTTTHYSKEIPRVHKCPRPASCLSNFDEEKSVEGTCAAGYKGWVCSKCVPGYYLVFSSCLRCPDVKVLFLELGLVICVGTVVVYAIWRDSCHEKKVSSQRTTADIIVSRVKIALGFYQVIGEYLSSLNYIRFGGAMQFIFEIISSVEMNVLKFFIRPQCFSKRLVINPIVEFIIAMTALFSFTTLPFLFYKISKVYFSIRYQGENFNNRLTNLKAKTLSFVVGIYFITYPPICFSVFQLFPGACKSFCLDLENKHCFTALRSDYDLRCDKKLIVYQVLAVMATVGYVVAFPLVLLYMLRKYCSAQLSQENKGRKNSTTKHEMTPFLNKDKRSRHLPSYLKFLCENYRSDYWYWEIVELARKVTQTVLITIFGWGNKITVLLAIGISVVFLLLHARYRPMKSGREQRLQVMFSLIAILTNVLFIALKMPNKYEDVFSFLLIVLNMSVIVVIFRKYRQSRSLC</sequence>
<feature type="transmembrane region" description="Helical" evidence="1">
    <location>
        <begin position="573"/>
        <end position="592"/>
    </location>
</feature>
<dbReference type="OrthoDB" id="5950997at2759"/>
<dbReference type="PANTHER" id="PTHR11319">
    <property type="entry name" value="G PROTEIN-COUPLED RECEPTOR-RELATED"/>
    <property type="match status" value="1"/>
</dbReference>
<reference evidence="2" key="1">
    <citation type="submission" date="2021-10" db="EMBL/GenBank/DDBJ databases">
        <title>Tropical sea cucumber genome reveals ecological adaptation and Cuvierian tubules defense mechanism.</title>
        <authorList>
            <person name="Chen T."/>
        </authorList>
    </citation>
    <scope>NUCLEOTIDE SEQUENCE</scope>
    <source>
        <strain evidence="2">Nanhai2018</strain>
        <tissue evidence="2">Muscle</tissue>
    </source>
</reference>
<comment type="caution">
    <text evidence="2">The sequence shown here is derived from an EMBL/GenBank/DDBJ whole genome shotgun (WGS) entry which is preliminary data.</text>
</comment>
<keyword evidence="3" id="KW-1185">Reference proteome</keyword>
<organism evidence="2 3">
    <name type="scientific">Holothuria leucospilota</name>
    <name type="common">Black long sea cucumber</name>
    <name type="synonym">Mertensiothuria leucospilota</name>
    <dbReference type="NCBI Taxonomy" id="206669"/>
    <lineage>
        <taxon>Eukaryota</taxon>
        <taxon>Metazoa</taxon>
        <taxon>Echinodermata</taxon>
        <taxon>Eleutherozoa</taxon>
        <taxon>Echinozoa</taxon>
        <taxon>Holothuroidea</taxon>
        <taxon>Aspidochirotacea</taxon>
        <taxon>Aspidochirotida</taxon>
        <taxon>Holothuriidae</taxon>
        <taxon>Holothuria</taxon>
    </lineage>
</organism>
<protein>
    <recommendedName>
        <fullName evidence="4">Tyrosine-protein kinase ephrin type A/B receptor-like domain-containing protein</fullName>
    </recommendedName>
</protein>
<feature type="transmembrane region" description="Helical" evidence="1">
    <location>
        <begin position="360"/>
        <end position="386"/>
    </location>
</feature>
<dbReference type="EMBL" id="JAIZAY010000002">
    <property type="protein sequence ID" value="KAJ8047428.1"/>
    <property type="molecule type" value="Genomic_DNA"/>
</dbReference>
<evidence type="ECO:0000313" key="2">
    <source>
        <dbReference type="EMBL" id="KAJ8047428.1"/>
    </source>
</evidence>
<feature type="transmembrane region" description="Helical" evidence="1">
    <location>
        <begin position="468"/>
        <end position="494"/>
    </location>
</feature>
<gene>
    <name evidence="2" type="ORF">HOLleu_06421</name>
</gene>
<keyword evidence="1" id="KW-1133">Transmembrane helix</keyword>
<feature type="transmembrane region" description="Helical" evidence="1">
    <location>
        <begin position="604"/>
        <end position="624"/>
    </location>
</feature>